<feature type="region of interest" description="Disordered" evidence="1">
    <location>
        <begin position="641"/>
        <end position="689"/>
    </location>
</feature>
<sequence length="689" mass="73399">MVMITTSQPNLAMTCSQSPDASTSTLCEVRTRSAPPYDSLSPPPRRRLENLRQEFLPPSSLRRNPGVIAFGQEVDAALATPEPAMSADEASILLMFRLEGPAESHQDKPNPAESEHATGKHLKRKKKTPDLRLRSADGAQEPLDAALPPQAQPPIYTVYEVTGMQHVPSVRETTPTGHRSEKKIHKITGLEVASERPGQRHGGHKEPLDSEVSSGSEHGDEQGSGYRNADRHVRRSFDSSAMPSPLRIAKHPPRPPGRSPERPVSCSPRYSRELTRSPLSPRFERFSLGFGRDTPGIESAPDLYHEAAQELARQDPLTAQQSKPDATIRLAAEMLLRPVSAPGIDDRYPRSPPAFWQQEPRRSLGARTLGSLPDRLRSRLSVSPSPSRNPSQRRWGRSGNHDEIGTPETGGSVPLSLPSDISTPTSSLPDGAPSPRRTSRGSSLVAKVFRRSVPSPSSPVPPIGSTPFNSPVSPRAQPADSFANPMRRSPPSQHSHGQPSLLPPSHDRRHPMHRDSPAATAAASPASAPIAKEPEAPRSLINQHLSSLAARTNNLAAAVATAAAGLLNKGATGLSSLAAGGEGRRRREQLKSSIRVMPDGRRVGPEAAGDAAEDVEGSGGWSRVVFGVGFGSEERLAIASSVPVAPPPPPPQPPPLLPPPPLFPSAAATAHDAHGAAGGGAGVDVNRRV</sequence>
<gene>
    <name evidence="2" type="ORF">VTJ83DRAFT_290</name>
</gene>
<feature type="compositionally biased region" description="Basic and acidic residues" evidence="1">
    <location>
        <begin position="101"/>
        <end position="118"/>
    </location>
</feature>
<feature type="compositionally biased region" description="Basic and acidic residues" evidence="1">
    <location>
        <begin position="228"/>
        <end position="237"/>
    </location>
</feature>
<protein>
    <submittedName>
        <fullName evidence="2">Uncharacterized protein</fullName>
    </submittedName>
</protein>
<dbReference type="Proteomes" id="UP001600064">
    <property type="component" value="Unassembled WGS sequence"/>
</dbReference>
<feature type="compositionally biased region" description="Basic and acidic residues" evidence="1">
    <location>
        <begin position="193"/>
        <end position="208"/>
    </location>
</feature>
<reference evidence="2 3" key="1">
    <citation type="journal article" date="2024" name="Commun. Biol.">
        <title>Comparative genomic analysis of thermophilic fungi reveals convergent evolutionary adaptations and gene losses.</title>
        <authorList>
            <person name="Steindorff A.S."/>
            <person name="Aguilar-Pontes M.V."/>
            <person name="Robinson A.J."/>
            <person name="Andreopoulos B."/>
            <person name="LaButti K."/>
            <person name="Kuo A."/>
            <person name="Mondo S."/>
            <person name="Riley R."/>
            <person name="Otillar R."/>
            <person name="Haridas S."/>
            <person name="Lipzen A."/>
            <person name="Grimwood J."/>
            <person name="Schmutz J."/>
            <person name="Clum A."/>
            <person name="Reid I.D."/>
            <person name="Moisan M.C."/>
            <person name="Butler G."/>
            <person name="Nguyen T.T.M."/>
            <person name="Dewar K."/>
            <person name="Conant G."/>
            <person name="Drula E."/>
            <person name="Henrissat B."/>
            <person name="Hansel C."/>
            <person name="Singer S."/>
            <person name="Hutchinson M.I."/>
            <person name="de Vries R.P."/>
            <person name="Natvig D.O."/>
            <person name="Powell A.J."/>
            <person name="Tsang A."/>
            <person name="Grigoriev I.V."/>
        </authorList>
    </citation>
    <scope>NUCLEOTIDE SEQUENCE [LARGE SCALE GENOMIC DNA]</scope>
    <source>
        <strain evidence="2 3">ATCC 22073</strain>
    </source>
</reference>
<feature type="compositionally biased region" description="Polar residues" evidence="1">
    <location>
        <begin position="419"/>
        <end position="428"/>
    </location>
</feature>
<feature type="region of interest" description="Disordered" evidence="1">
    <location>
        <begin position="101"/>
        <end position="151"/>
    </location>
</feature>
<feature type="compositionally biased region" description="Low complexity" evidence="1">
    <location>
        <begin position="517"/>
        <end position="531"/>
    </location>
</feature>
<evidence type="ECO:0000313" key="2">
    <source>
        <dbReference type="EMBL" id="KAL2270919.1"/>
    </source>
</evidence>
<organism evidence="2 3">
    <name type="scientific">Remersonia thermophila</name>
    <dbReference type="NCBI Taxonomy" id="72144"/>
    <lineage>
        <taxon>Eukaryota</taxon>
        <taxon>Fungi</taxon>
        <taxon>Dikarya</taxon>
        <taxon>Ascomycota</taxon>
        <taxon>Pezizomycotina</taxon>
        <taxon>Sordariomycetes</taxon>
        <taxon>Sordariomycetidae</taxon>
        <taxon>Sordariales</taxon>
        <taxon>Sordariales incertae sedis</taxon>
        <taxon>Remersonia</taxon>
    </lineage>
</organism>
<feature type="compositionally biased region" description="Pro residues" evidence="1">
    <location>
        <begin position="644"/>
        <end position="663"/>
    </location>
</feature>
<evidence type="ECO:0000256" key="1">
    <source>
        <dbReference type="SAM" id="MobiDB-lite"/>
    </source>
</evidence>
<keyword evidence="3" id="KW-1185">Reference proteome</keyword>
<feature type="region of interest" description="Disordered" evidence="1">
    <location>
        <begin position="341"/>
        <end position="531"/>
    </location>
</feature>
<dbReference type="RefSeq" id="XP_070869643.1">
    <property type="nucleotide sequence ID" value="XM_071009221.1"/>
</dbReference>
<dbReference type="GeneID" id="98123865"/>
<feature type="compositionally biased region" description="Low complexity" evidence="1">
    <location>
        <begin position="369"/>
        <end position="393"/>
    </location>
</feature>
<feature type="compositionally biased region" description="Low complexity" evidence="1">
    <location>
        <begin position="139"/>
        <end position="149"/>
    </location>
</feature>
<evidence type="ECO:0000313" key="3">
    <source>
        <dbReference type="Proteomes" id="UP001600064"/>
    </source>
</evidence>
<accession>A0ABR4DLM7</accession>
<name>A0ABR4DLM7_9PEZI</name>
<comment type="caution">
    <text evidence="2">The sequence shown here is derived from an EMBL/GenBank/DDBJ whole genome shotgun (WGS) entry which is preliminary data.</text>
</comment>
<dbReference type="EMBL" id="JAZGUE010000001">
    <property type="protein sequence ID" value="KAL2270919.1"/>
    <property type="molecule type" value="Genomic_DNA"/>
</dbReference>
<proteinExistence type="predicted"/>
<feature type="compositionally biased region" description="Low complexity" evidence="1">
    <location>
        <begin position="489"/>
        <end position="500"/>
    </location>
</feature>
<feature type="region of interest" description="Disordered" evidence="1">
    <location>
        <begin position="1"/>
        <end position="24"/>
    </location>
</feature>
<feature type="region of interest" description="Disordered" evidence="1">
    <location>
        <begin position="167"/>
        <end position="300"/>
    </location>
</feature>